<name>A0A8J2LG72_9HEXA</name>
<comment type="caution">
    <text evidence="1">The sequence shown here is derived from an EMBL/GenBank/DDBJ whole genome shotgun (WGS) entry which is preliminary data.</text>
</comment>
<gene>
    <name evidence="1" type="ORF">AFUS01_LOCUS40858</name>
</gene>
<evidence type="ECO:0000313" key="2">
    <source>
        <dbReference type="Proteomes" id="UP000708208"/>
    </source>
</evidence>
<dbReference type="EMBL" id="CAJVCH010558931">
    <property type="protein sequence ID" value="CAG7831098.1"/>
    <property type="molecule type" value="Genomic_DNA"/>
</dbReference>
<dbReference type="Proteomes" id="UP000708208">
    <property type="component" value="Unassembled WGS sequence"/>
</dbReference>
<accession>A0A8J2LG72</accession>
<reference evidence="1" key="1">
    <citation type="submission" date="2021-06" db="EMBL/GenBank/DDBJ databases">
        <authorList>
            <person name="Hodson N. C."/>
            <person name="Mongue J. A."/>
            <person name="Jaron S. K."/>
        </authorList>
    </citation>
    <scope>NUCLEOTIDE SEQUENCE</scope>
</reference>
<feature type="non-terminal residue" evidence="1">
    <location>
        <position position="1"/>
    </location>
</feature>
<proteinExistence type="predicted"/>
<feature type="non-terminal residue" evidence="1">
    <location>
        <position position="119"/>
    </location>
</feature>
<keyword evidence="2" id="KW-1185">Reference proteome</keyword>
<protein>
    <submittedName>
        <fullName evidence="1">Uncharacterized protein</fullName>
    </submittedName>
</protein>
<dbReference type="AlphaFoldDB" id="A0A8J2LG72"/>
<organism evidence="1 2">
    <name type="scientific">Allacma fusca</name>
    <dbReference type="NCBI Taxonomy" id="39272"/>
    <lineage>
        <taxon>Eukaryota</taxon>
        <taxon>Metazoa</taxon>
        <taxon>Ecdysozoa</taxon>
        <taxon>Arthropoda</taxon>
        <taxon>Hexapoda</taxon>
        <taxon>Collembola</taxon>
        <taxon>Symphypleona</taxon>
        <taxon>Sminthuridae</taxon>
        <taxon>Allacma</taxon>
    </lineage>
</organism>
<evidence type="ECO:0000313" key="1">
    <source>
        <dbReference type="EMBL" id="CAG7831098.1"/>
    </source>
</evidence>
<sequence>MMATERIANNLKVFIMKGPSKEARVILKRESLELPMKRSSTCSDKENAKKPRIISKSTEALDKSGLVDPRLRSAKKHSAENGVDYISGSGVGISNISIHHPLMFYACQKEDAAMDIMVY</sequence>